<organism evidence="2 3">
    <name type="scientific">Brachionus calyciflorus</name>
    <dbReference type="NCBI Taxonomy" id="104777"/>
    <lineage>
        <taxon>Eukaryota</taxon>
        <taxon>Metazoa</taxon>
        <taxon>Spiralia</taxon>
        <taxon>Gnathifera</taxon>
        <taxon>Rotifera</taxon>
        <taxon>Eurotatoria</taxon>
        <taxon>Monogononta</taxon>
        <taxon>Pseudotrocha</taxon>
        <taxon>Ploima</taxon>
        <taxon>Brachionidae</taxon>
        <taxon>Brachionus</taxon>
    </lineage>
</organism>
<accession>A0A814P320</accession>
<keyword evidence="1" id="KW-1133">Transmembrane helix</keyword>
<gene>
    <name evidence="2" type="ORF">OXX778_LOCUS21093</name>
</gene>
<keyword evidence="1" id="KW-0812">Transmembrane</keyword>
<sequence>MLYFEKQLYYRQRQNYWICINNSCRLTLSTNGETESDYVTAGPKREHFHEEVDLKKFTIKKITQEMKIEIEKQPCQFARNVYKNGIKSLTEQGLSHAEIASEIKSFERWRNTLNSRKSKKYGKLPKEIKDIDFTDERFKDYLTTTLDQPFFRYDNKDDVNRIVIYVSNTGLSILSQSDRIHADGTFDSAPYPFYQLYLLLGYIYNKMFPVAFILFKRKNYESYTEMIRGIKELAYEVSNAQEFVSNTKKRKRLSFLNPESHSKIQKPNSSVEIIDRNLILNGSEWLDDNQIFYALTQMKSQFKSINICDPILLSNEQYPFKDLSKSIFVVHVIQEIIGYF</sequence>
<keyword evidence="3" id="KW-1185">Reference proteome</keyword>
<reference evidence="2" key="1">
    <citation type="submission" date="2021-02" db="EMBL/GenBank/DDBJ databases">
        <authorList>
            <person name="Nowell W R."/>
        </authorList>
    </citation>
    <scope>NUCLEOTIDE SEQUENCE</scope>
    <source>
        <strain evidence="2">Ploen Becks lab</strain>
    </source>
</reference>
<evidence type="ECO:0000313" key="2">
    <source>
        <dbReference type="EMBL" id="CAF1099879.1"/>
    </source>
</evidence>
<keyword evidence="1" id="KW-0472">Membrane</keyword>
<proteinExistence type="predicted"/>
<dbReference type="AlphaFoldDB" id="A0A814P320"/>
<protein>
    <recommendedName>
        <fullName evidence="4">MULE transposase domain-containing protein</fullName>
    </recommendedName>
</protein>
<dbReference type="OrthoDB" id="5854292at2759"/>
<evidence type="ECO:0000313" key="3">
    <source>
        <dbReference type="Proteomes" id="UP000663879"/>
    </source>
</evidence>
<evidence type="ECO:0008006" key="4">
    <source>
        <dbReference type="Google" id="ProtNLM"/>
    </source>
</evidence>
<name>A0A814P320_9BILA</name>
<dbReference type="EMBL" id="CAJNOC010007488">
    <property type="protein sequence ID" value="CAF1099879.1"/>
    <property type="molecule type" value="Genomic_DNA"/>
</dbReference>
<comment type="caution">
    <text evidence="2">The sequence shown here is derived from an EMBL/GenBank/DDBJ whole genome shotgun (WGS) entry which is preliminary data.</text>
</comment>
<feature type="transmembrane region" description="Helical" evidence="1">
    <location>
        <begin position="196"/>
        <end position="215"/>
    </location>
</feature>
<dbReference type="Proteomes" id="UP000663879">
    <property type="component" value="Unassembled WGS sequence"/>
</dbReference>
<evidence type="ECO:0000256" key="1">
    <source>
        <dbReference type="SAM" id="Phobius"/>
    </source>
</evidence>